<name>A0A1U9KCF6_ACEAC</name>
<keyword evidence="2" id="KW-1185">Reference proteome</keyword>
<dbReference type="InterPro" id="IPR027417">
    <property type="entry name" value="P-loop_NTPase"/>
</dbReference>
<evidence type="ECO:0000313" key="1">
    <source>
        <dbReference type="EMBL" id="AQS83417.1"/>
    </source>
</evidence>
<sequence length="270" mass="31124">MILLENDRALILHTPKCGGKALRQAFSSIAAAGPWWDWAWQTRTGAWTDQAHIPLHILSQTEEWKQIRSYTVISVVRDPWTRFASSLKEHMTQHGKRDALKVLDELDEVRISYDPRYIHFIPQFRFTHLGNKRYADFVVRTESLPEDLRAVGMIAGMSHDFFKAVDTLPPMPTSQTESVPADVEQKMKALLMRFYRRDYALFGYTPLSDDEDVPTGFDALLMDPLCGGEWNGYAAAAPAYERFVRHSTKDFLISHLTEEVRKLRQELYSS</sequence>
<proteinExistence type="predicted"/>
<dbReference type="STRING" id="435.A0U92_00095"/>
<keyword evidence="1" id="KW-0808">Transferase</keyword>
<dbReference type="InterPro" id="IPR005331">
    <property type="entry name" value="Sulfotransferase"/>
</dbReference>
<dbReference type="AlphaFoldDB" id="A0A1U9KCF6"/>
<dbReference type="RefSeq" id="WP_077811451.1">
    <property type="nucleotide sequence ID" value="NZ_CP014692.1"/>
</dbReference>
<organism evidence="1 2">
    <name type="scientific">Acetobacter aceti</name>
    <dbReference type="NCBI Taxonomy" id="435"/>
    <lineage>
        <taxon>Bacteria</taxon>
        <taxon>Pseudomonadati</taxon>
        <taxon>Pseudomonadota</taxon>
        <taxon>Alphaproteobacteria</taxon>
        <taxon>Acetobacterales</taxon>
        <taxon>Acetobacteraceae</taxon>
        <taxon>Acetobacter</taxon>
        <taxon>Acetobacter subgen. Acetobacter</taxon>
    </lineage>
</organism>
<dbReference type="GO" id="GO:0008146">
    <property type="term" value="F:sulfotransferase activity"/>
    <property type="evidence" value="ECO:0007669"/>
    <property type="project" value="InterPro"/>
</dbReference>
<accession>A0A1U9KCF6</accession>
<reference evidence="1 2" key="1">
    <citation type="submission" date="2016-03" db="EMBL/GenBank/DDBJ databases">
        <title>Acetic acid bacteria sequencing.</title>
        <authorList>
            <person name="Brandt J."/>
            <person name="Jakob F."/>
            <person name="Vogel R.F."/>
        </authorList>
    </citation>
    <scope>NUCLEOTIDE SEQUENCE [LARGE SCALE GENOMIC DNA]</scope>
    <source>
        <strain evidence="1 2">TMW2.1153</strain>
    </source>
</reference>
<dbReference type="EMBL" id="CP014692">
    <property type="protein sequence ID" value="AQS83417.1"/>
    <property type="molecule type" value="Genomic_DNA"/>
</dbReference>
<gene>
    <name evidence="1" type="ORF">A0U92_00095</name>
</gene>
<evidence type="ECO:0000313" key="2">
    <source>
        <dbReference type="Proteomes" id="UP000188937"/>
    </source>
</evidence>
<dbReference type="OrthoDB" id="7444642at2"/>
<dbReference type="Proteomes" id="UP000188937">
    <property type="component" value="Chromosome"/>
</dbReference>
<protein>
    <submittedName>
        <fullName evidence="1">Chondroitin 4-O-sulfotransferase</fullName>
    </submittedName>
</protein>
<dbReference type="GO" id="GO:0016020">
    <property type="term" value="C:membrane"/>
    <property type="evidence" value="ECO:0007669"/>
    <property type="project" value="InterPro"/>
</dbReference>
<dbReference type="KEGG" id="aace:A0U92_00095"/>
<dbReference type="Pfam" id="PF03567">
    <property type="entry name" value="Sulfotransfer_2"/>
    <property type="match status" value="1"/>
</dbReference>
<dbReference type="SUPFAM" id="SSF52540">
    <property type="entry name" value="P-loop containing nucleoside triphosphate hydrolases"/>
    <property type="match status" value="1"/>
</dbReference>